<evidence type="ECO:0000256" key="2">
    <source>
        <dbReference type="SAM" id="SignalP"/>
    </source>
</evidence>
<reference evidence="3 4" key="1">
    <citation type="submission" date="2018-08" db="EMBL/GenBank/DDBJ databases">
        <title>Genomic investigation of the strawberry pathogen Phytophthora fragariae indicates pathogenicity is determined by transcriptional variation in three key races.</title>
        <authorList>
            <person name="Adams T.M."/>
            <person name="Armitage A.D."/>
            <person name="Sobczyk M.K."/>
            <person name="Bates H.J."/>
            <person name="Dunwell J.M."/>
            <person name="Nellist C.F."/>
            <person name="Harrison R.J."/>
        </authorList>
    </citation>
    <scope>NUCLEOTIDE SEQUENCE [LARGE SCALE GENOMIC DNA]</scope>
    <source>
        <strain evidence="3 4">SCRP333</strain>
    </source>
</reference>
<keyword evidence="4" id="KW-1185">Reference proteome</keyword>
<feature type="transmembrane region" description="Helical" evidence="1">
    <location>
        <begin position="75"/>
        <end position="98"/>
    </location>
</feature>
<organism evidence="3 4">
    <name type="scientific">Phytophthora rubi</name>
    <dbReference type="NCBI Taxonomy" id="129364"/>
    <lineage>
        <taxon>Eukaryota</taxon>
        <taxon>Sar</taxon>
        <taxon>Stramenopiles</taxon>
        <taxon>Oomycota</taxon>
        <taxon>Peronosporomycetes</taxon>
        <taxon>Peronosporales</taxon>
        <taxon>Peronosporaceae</taxon>
        <taxon>Phytophthora</taxon>
    </lineage>
</organism>
<keyword evidence="2" id="KW-0732">Signal</keyword>
<feature type="chain" id="PRO_5025341828" evidence="2">
    <location>
        <begin position="24"/>
        <end position="128"/>
    </location>
</feature>
<feature type="signal peptide" evidence="2">
    <location>
        <begin position="1"/>
        <end position="23"/>
    </location>
</feature>
<proteinExistence type="predicted"/>
<dbReference type="AlphaFoldDB" id="A0A6A4EXT5"/>
<accession>A0A6A4EXT5</accession>
<evidence type="ECO:0000313" key="4">
    <source>
        <dbReference type="Proteomes" id="UP000434957"/>
    </source>
</evidence>
<protein>
    <submittedName>
        <fullName evidence="3">Uncharacterized protein</fullName>
    </submittedName>
</protein>
<keyword evidence="1" id="KW-1133">Transmembrane helix</keyword>
<evidence type="ECO:0000313" key="3">
    <source>
        <dbReference type="EMBL" id="KAE9331521.1"/>
    </source>
</evidence>
<sequence length="128" mass="14424">MFHFLRTWSLLLVDLKTTFYTGCNKTVNSGTSSVRQLRSFFRASKKSAVSGLLRRIEPARVTFASSFRRGCDSMCFITVCILAIRFIAVCICMLFNVLRSINFLMGTLRVVDKACIILERGCSLTCNS</sequence>
<keyword evidence="1" id="KW-0472">Membrane</keyword>
<gene>
    <name evidence="3" type="ORF">PR003_g14969</name>
</gene>
<keyword evidence="1" id="KW-0812">Transmembrane</keyword>
<comment type="caution">
    <text evidence="3">The sequence shown here is derived from an EMBL/GenBank/DDBJ whole genome shotgun (WGS) entry which is preliminary data.</text>
</comment>
<name>A0A6A4EXT5_9STRA</name>
<dbReference type="EMBL" id="QXFT01001013">
    <property type="protein sequence ID" value="KAE9331521.1"/>
    <property type="molecule type" value="Genomic_DNA"/>
</dbReference>
<evidence type="ECO:0000256" key="1">
    <source>
        <dbReference type="SAM" id="Phobius"/>
    </source>
</evidence>
<dbReference type="Proteomes" id="UP000434957">
    <property type="component" value="Unassembled WGS sequence"/>
</dbReference>